<feature type="transmembrane region" description="Helical" evidence="7">
    <location>
        <begin position="481"/>
        <end position="500"/>
    </location>
</feature>
<feature type="domain" description="SSD" evidence="8">
    <location>
        <begin position="258"/>
        <end position="387"/>
    </location>
</feature>
<comment type="subcellular location">
    <subcellularLocation>
        <location evidence="1">Cell membrane</location>
        <topology evidence="1">Multi-pass membrane protein</topology>
    </subcellularLocation>
</comment>
<evidence type="ECO:0000313" key="10">
    <source>
        <dbReference type="Proteomes" id="UP000188929"/>
    </source>
</evidence>
<feature type="region of interest" description="Disordered" evidence="6">
    <location>
        <begin position="818"/>
        <end position="849"/>
    </location>
</feature>
<dbReference type="OrthoDB" id="7051771at2"/>
<feature type="region of interest" description="Disordered" evidence="6">
    <location>
        <begin position="1"/>
        <end position="42"/>
    </location>
</feature>
<dbReference type="Proteomes" id="UP000188929">
    <property type="component" value="Unassembled WGS sequence"/>
</dbReference>
<feature type="transmembrane region" description="Helical" evidence="7">
    <location>
        <begin position="337"/>
        <end position="356"/>
    </location>
</feature>
<dbReference type="InterPro" id="IPR050545">
    <property type="entry name" value="Mycobact_MmpL"/>
</dbReference>
<gene>
    <name evidence="9" type="ORF">BL253_17900</name>
</gene>
<protein>
    <recommendedName>
        <fullName evidence="8">SSD domain-containing protein</fullName>
    </recommendedName>
</protein>
<evidence type="ECO:0000256" key="2">
    <source>
        <dbReference type="ARBA" id="ARBA00022475"/>
    </source>
</evidence>
<evidence type="ECO:0000313" key="9">
    <source>
        <dbReference type="EMBL" id="ONH29037.1"/>
    </source>
</evidence>
<dbReference type="PROSITE" id="PS50156">
    <property type="entry name" value="SSD"/>
    <property type="match status" value="1"/>
</dbReference>
<dbReference type="Pfam" id="PF03176">
    <property type="entry name" value="MMPL"/>
    <property type="match status" value="2"/>
</dbReference>
<dbReference type="AlphaFoldDB" id="A0A1V2I994"/>
<feature type="compositionally biased region" description="Basic and acidic residues" evidence="6">
    <location>
        <begin position="7"/>
        <end position="16"/>
    </location>
</feature>
<evidence type="ECO:0000256" key="7">
    <source>
        <dbReference type="SAM" id="Phobius"/>
    </source>
</evidence>
<dbReference type="SUPFAM" id="SSF82866">
    <property type="entry name" value="Multidrug efflux transporter AcrB transmembrane domain"/>
    <property type="match status" value="2"/>
</dbReference>
<feature type="transmembrane region" description="Helical" evidence="7">
    <location>
        <begin position="62"/>
        <end position="81"/>
    </location>
</feature>
<evidence type="ECO:0000256" key="4">
    <source>
        <dbReference type="ARBA" id="ARBA00022989"/>
    </source>
</evidence>
<dbReference type="EMBL" id="MOMC01000035">
    <property type="protein sequence ID" value="ONH29037.1"/>
    <property type="molecule type" value="Genomic_DNA"/>
</dbReference>
<evidence type="ECO:0000256" key="6">
    <source>
        <dbReference type="SAM" id="MobiDB-lite"/>
    </source>
</evidence>
<keyword evidence="2" id="KW-1003">Cell membrane</keyword>
<sequence>MPSRAPHHPDGHRADHSAQALARSAAGPNRRPSGDAGRVNADGHANHIAARAARWSVRHRKFAVAGWLVAVIAVIMIGSMIGTKTLDDDDMTLGESGRAEQTLKDAGFVDRDSENVLIQLPAAPAGGQLADPEVSATIADVIARISATGEVTDVRAPIAARGATEDRGLISADGRSVLVTFELTGDPDTATDRIEPVMDTVASVAAAHSGLTVEQFGQASADKALDETMGNDFQRAEWSAIPVTIAILLIVFGALIAALIPVALAMTAFVGTLGVVAFVSHLMPTNEIATSVMLLIGLAVGVDYALFYIRREREERAKGHGPERALAIASETSGHTVLVSGLTVAVSLAGLMITGMSVFTGIAVGTMIVVLVALLGSVTVLPALLSLLGDRVELGRLPWKRPAAPDAPRSRRARRAARRTARHSKRQSGEIADAAMTEVLGAAVAAQHAERVAAAERAALLDAAGQTGRVRLLDRLMRHPGIVATVTGGLLILLALPTLGMHTAEQGLDDLPQDIPVMKTYHRLTAAFPGGPTPAVIVVSAPDVTSAPVTAAINDLRSKAVAAKVGFEPVIVDVSADKTVARVLMPIAGGGTDDASMDAVHTLRDDLVPSTIEKIPGARADVSGMAAGSLDFNDQLGGRTPLVIGFVLLLAFMLLLTAFRSATVAALAVGLNLLSVGAAYGLLVLIFQHHWADGLLNFTATGSIANWMPLMLFVILFGLSMDYQVFLLSRVREAREAGLDMRSAALAGLRRSAGVVTSAAVIMVAVFSIFATLSQVSMKQLGIGLGSAILIDATVIRVLLMPAMLTLLGDRIWRPKAGSTPTGPDAGDIPAAVLPTQQTRPLRAHSHTS</sequence>
<feature type="transmembrane region" description="Helical" evidence="7">
    <location>
        <begin position="783"/>
        <end position="808"/>
    </location>
</feature>
<feature type="region of interest" description="Disordered" evidence="6">
    <location>
        <begin position="400"/>
        <end position="429"/>
    </location>
</feature>
<dbReference type="PANTHER" id="PTHR33406">
    <property type="entry name" value="MEMBRANE PROTEIN MJ1562-RELATED"/>
    <property type="match status" value="1"/>
</dbReference>
<keyword evidence="4 7" id="KW-1133">Transmembrane helix</keyword>
<dbReference type="STRING" id="1834516.BL253_17900"/>
<dbReference type="InterPro" id="IPR004869">
    <property type="entry name" value="MMPL_dom"/>
</dbReference>
<feature type="transmembrane region" description="Helical" evidence="7">
    <location>
        <begin position="640"/>
        <end position="659"/>
    </location>
</feature>
<evidence type="ECO:0000259" key="8">
    <source>
        <dbReference type="PROSITE" id="PS50156"/>
    </source>
</evidence>
<dbReference type="Gene3D" id="1.20.1640.10">
    <property type="entry name" value="Multidrug efflux transporter AcrB transmembrane domain"/>
    <property type="match status" value="2"/>
</dbReference>
<keyword evidence="5 7" id="KW-0472">Membrane</keyword>
<feature type="transmembrane region" description="Helical" evidence="7">
    <location>
        <begin position="666"/>
        <end position="687"/>
    </location>
</feature>
<proteinExistence type="predicted"/>
<feature type="transmembrane region" description="Helical" evidence="7">
    <location>
        <begin position="288"/>
        <end position="309"/>
    </location>
</feature>
<keyword evidence="3 7" id="KW-0812">Transmembrane</keyword>
<feature type="transmembrane region" description="Helical" evidence="7">
    <location>
        <begin position="749"/>
        <end position="771"/>
    </location>
</feature>
<evidence type="ECO:0000256" key="3">
    <source>
        <dbReference type="ARBA" id="ARBA00022692"/>
    </source>
</evidence>
<feature type="compositionally biased region" description="Basic residues" evidence="6">
    <location>
        <begin position="410"/>
        <end position="426"/>
    </location>
</feature>
<reference evidence="10" key="1">
    <citation type="submission" date="2016-10" db="EMBL/GenBank/DDBJ databases">
        <title>Frankia sp. NRRL B-16386 Genome sequencing.</title>
        <authorList>
            <person name="Ghodhbane-Gtari F."/>
            <person name="Swanson E."/>
            <person name="Gueddou A."/>
            <person name="Hezbri K."/>
            <person name="Ktari K."/>
            <person name="Nouioui I."/>
            <person name="Morris K."/>
            <person name="Simpson S."/>
            <person name="Abebe-Akele F."/>
            <person name="Thomas K."/>
            <person name="Gtari M."/>
            <person name="Tisa L.S."/>
        </authorList>
    </citation>
    <scope>NUCLEOTIDE SEQUENCE [LARGE SCALE GENOMIC DNA]</scope>
    <source>
        <strain evidence="10">NRRL B-16386</strain>
    </source>
</reference>
<evidence type="ECO:0000256" key="1">
    <source>
        <dbReference type="ARBA" id="ARBA00004651"/>
    </source>
</evidence>
<organism evidence="9 10">
    <name type="scientific">Pseudofrankia asymbiotica</name>
    <dbReference type="NCBI Taxonomy" id="1834516"/>
    <lineage>
        <taxon>Bacteria</taxon>
        <taxon>Bacillati</taxon>
        <taxon>Actinomycetota</taxon>
        <taxon>Actinomycetes</taxon>
        <taxon>Frankiales</taxon>
        <taxon>Frankiaceae</taxon>
        <taxon>Pseudofrankia</taxon>
    </lineage>
</organism>
<keyword evidence="10" id="KW-1185">Reference proteome</keyword>
<evidence type="ECO:0000256" key="5">
    <source>
        <dbReference type="ARBA" id="ARBA00023136"/>
    </source>
</evidence>
<dbReference type="PANTHER" id="PTHR33406:SF13">
    <property type="entry name" value="MEMBRANE PROTEIN YDFJ"/>
    <property type="match status" value="1"/>
</dbReference>
<comment type="caution">
    <text evidence="9">The sequence shown here is derived from an EMBL/GenBank/DDBJ whole genome shotgun (WGS) entry which is preliminary data.</text>
</comment>
<dbReference type="RefSeq" id="WP_076818313.1">
    <property type="nucleotide sequence ID" value="NZ_MOMC01000035.1"/>
</dbReference>
<feature type="transmembrane region" description="Helical" evidence="7">
    <location>
        <begin position="362"/>
        <end position="388"/>
    </location>
</feature>
<feature type="transmembrane region" description="Helical" evidence="7">
    <location>
        <begin position="238"/>
        <end position="256"/>
    </location>
</feature>
<feature type="transmembrane region" description="Helical" evidence="7">
    <location>
        <begin position="707"/>
        <end position="728"/>
    </location>
</feature>
<name>A0A1V2I994_9ACTN</name>
<feature type="transmembrane region" description="Helical" evidence="7">
    <location>
        <begin position="263"/>
        <end position="282"/>
    </location>
</feature>
<accession>A0A1V2I994</accession>
<dbReference type="GO" id="GO:0005886">
    <property type="term" value="C:plasma membrane"/>
    <property type="evidence" value="ECO:0007669"/>
    <property type="project" value="UniProtKB-SubCell"/>
</dbReference>
<dbReference type="InterPro" id="IPR000731">
    <property type="entry name" value="SSD"/>
</dbReference>